<reference evidence="3 4" key="1">
    <citation type="journal article" date="2019" name="Int. J. Syst. Evol. Microbiol.">
        <title>The Global Catalogue of Microorganisms (GCM) 10K type strain sequencing project: providing services to taxonomists for standard genome sequencing and annotation.</title>
        <authorList>
            <consortium name="The Broad Institute Genomics Platform"/>
            <consortium name="The Broad Institute Genome Sequencing Center for Infectious Disease"/>
            <person name="Wu L."/>
            <person name="Ma J."/>
        </authorList>
    </citation>
    <scope>NUCLEOTIDE SEQUENCE [LARGE SCALE GENOMIC DNA]</scope>
    <source>
        <strain evidence="3 4">CGMCC 1.12237</strain>
    </source>
</reference>
<feature type="compositionally biased region" description="Low complexity" evidence="1">
    <location>
        <begin position="36"/>
        <end position="54"/>
    </location>
</feature>
<gene>
    <name evidence="3" type="ORF">ACFPJ5_15890</name>
</gene>
<protein>
    <recommendedName>
        <fullName evidence="2">DUF8159 domain-containing protein</fullName>
    </recommendedName>
</protein>
<sequence>MRRRTLLAVLGSGLLAGCTSQSDPSETPAPTEQSETADPATDTATATETTQTTTSGPNYAQSFRSRVQSRVSVLSLETADVAELAYTSTAATREEVVTEMAYVAGYFAEVVGDGWSVTTLRATPTRSDGVVIGEWRAESAWAESFVAGDLSDEEYVRRVLDTLTVEAAPDGG</sequence>
<feature type="region of interest" description="Disordered" evidence="1">
    <location>
        <begin position="17"/>
        <end position="59"/>
    </location>
</feature>
<feature type="domain" description="DUF8159" evidence="2">
    <location>
        <begin position="59"/>
        <end position="166"/>
    </location>
</feature>
<dbReference type="InterPro" id="IPR058473">
    <property type="entry name" value="DUF8159"/>
</dbReference>
<evidence type="ECO:0000256" key="1">
    <source>
        <dbReference type="SAM" id="MobiDB-lite"/>
    </source>
</evidence>
<feature type="compositionally biased region" description="Polar residues" evidence="1">
    <location>
        <begin position="18"/>
        <end position="34"/>
    </location>
</feature>
<evidence type="ECO:0000259" key="2">
    <source>
        <dbReference type="Pfam" id="PF26490"/>
    </source>
</evidence>
<organism evidence="3 4">
    <name type="scientific">Salinirubrum litoreum</name>
    <dbReference type="NCBI Taxonomy" id="1126234"/>
    <lineage>
        <taxon>Archaea</taxon>
        <taxon>Methanobacteriati</taxon>
        <taxon>Methanobacteriota</taxon>
        <taxon>Stenosarchaea group</taxon>
        <taxon>Halobacteria</taxon>
        <taxon>Halobacteriales</taxon>
        <taxon>Haloferacaceae</taxon>
        <taxon>Salinirubrum</taxon>
    </lineage>
</organism>
<keyword evidence="4" id="KW-1185">Reference proteome</keyword>
<dbReference type="AlphaFoldDB" id="A0ABD5REK9"/>
<dbReference type="Proteomes" id="UP001596201">
    <property type="component" value="Unassembled WGS sequence"/>
</dbReference>
<evidence type="ECO:0000313" key="3">
    <source>
        <dbReference type="EMBL" id="MFC5368411.1"/>
    </source>
</evidence>
<evidence type="ECO:0000313" key="4">
    <source>
        <dbReference type="Proteomes" id="UP001596201"/>
    </source>
</evidence>
<dbReference type="PROSITE" id="PS51257">
    <property type="entry name" value="PROKAR_LIPOPROTEIN"/>
    <property type="match status" value="1"/>
</dbReference>
<accession>A0ABD5REK9</accession>
<dbReference type="Pfam" id="PF26490">
    <property type="entry name" value="DUF8159"/>
    <property type="match status" value="1"/>
</dbReference>
<name>A0ABD5REK9_9EURY</name>
<dbReference type="RefSeq" id="WP_227230688.1">
    <property type="nucleotide sequence ID" value="NZ_JAJCVJ010000002.1"/>
</dbReference>
<proteinExistence type="predicted"/>
<comment type="caution">
    <text evidence="3">The sequence shown here is derived from an EMBL/GenBank/DDBJ whole genome shotgun (WGS) entry which is preliminary data.</text>
</comment>
<dbReference type="EMBL" id="JBHSKX010000002">
    <property type="protein sequence ID" value="MFC5368411.1"/>
    <property type="molecule type" value="Genomic_DNA"/>
</dbReference>